<sequence length="67" mass="7144">MMSAVIGCPGGGSAKTTQFTHFSAGSSLILRRGNDDDDDADAAVESFFNLITRNIGSKRFVTAFKKN</sequence>
<dbReference type="AlphaFoldDB" id="A0A336MAJ4"/>
<evidence type="ECO:0000313" key="1">
    <source>
        <dbReference type="EMBL" id="SSX25919.1"/>
    </source>
</evidence>
<organism evidence="1">
    <name type="scientific">Culicoides sonorensis</name>
    <name type="common">Biting midge</name>
    <dbReference type="NCBI Taxonomy" id="179676"/>
    <lineage>
        <taxon>Eukaryota</taxon>
        <taxon>Metazoa</taxon>
        <taxon>Ecdysozoa</taxon>
        <taxon>Arthropoda</taxon>
        <taxon>Hexapoda</taxon>
        <taxon>Insecta</taxon>
        <taxon>Pterygota</taxon>
        <taxon>Neoptera</taxon>
        <taxon>Endopterygota</taxon>
        <taxon>Diptera</taxon>
        <taxon>Nematocera</taxon>
        <taxon>Chironomoidea</taxon>
        <taxon>Ceratopogonidae</taxon>
        <taxon>Ceratopogoninae</taxon>
        <taxon>Culicoides</taxon>
        <taxon>Monoculicoides</taxon>
    </lineage>
</organism>
<accession>A0A336MAJ4</accession>
<dbReference type="EMBL" id="UFQT01000631">
    <property type="protein sequence ID" value="SSX25919.1"/>
    <property type="molecule type" value="Genomic_DNA"/>
</dbReference>
<name>A0A336MAJ4_CULSO</name>
<gene>
    <name evidence="1" type="primary">CSON012897</name>
</gene>
<proteinExistence type="predicted"/>
<protein>
    <submittedName>
        <fullName evidence="1">CSON012897 protein</fullName>
    </submittedName>
</protein>
<dbReference type="VEuPathDB" id="VectorBase:CSON012897"/>
<reference evidence="1" key="1">
    <citation type="submission" date="2018-07" db="EMBL/GenBank/DDBJ databases">
        <authorList>
            <person name="Quirk P.G."/>
            <person name="Krulwich T.A."/>
        </authorList>
    </citation>
    <scope>NUCLEOTIDE SEQUENCE</scope>
</reference>